<feature type="compositionally biased region" description="Basic and acidic residues" evidence="6">
    <location>
        <begin position="510"/>
        <end position="529"/>
    </location>
</feature>
<dbReference type="InterPro" id="IPR044742">
    <property type="entry name" value="DEAD/DEAH_RhlB"/>
</dbReference>
<dbReference type="GO" id="GO:0003676">
    <property type="term" value="F:nucleic acid binding"/>
    <property type="evidence" value="ECO:0007669"/>
    <property type="project" value="InterPro"/>
</dbReference>
<keyword evidence="4" id="KW-0067">ATP-binding</keyword>
<evidence type="ECO:0000256" key="3">
    <source>
        <dbReference type="ARBA" id="ARBA00022806"/>
    </source>
</evidence>
<feature type="domain" description="Helicase C-terminal" evidence="8">
    <location>
        <begin position="358"/>
        <end position="515"/>
    </location>
</feature>
<dbReference type="Proteomes" id="UP000663760">
    <property type="component" value="Chromosome 6"/>
</dbReference>
<dbReference type="PROSITE" id="PS51194">
    <property type="entry name" value="HELICASE_CTER"/>
    <property type="match status" value="1"/>
</dbReference>
<dbReference type="GO" id="GO:0005524">
    <property type="term" value="F:ATP binding"/>
    <property type="evidence" value="ECO:0007669"/>
    <property type="project" value="UniProtKB-KW"/>
</dbReference>
<dbReference type="GO" id="GO:0003724">
    <property type="term" value="F:RNA helicase activity"/>
    <property type="evidence" value="ECO:0007669"/>
    <property type="project" value="InterPro"/>
</dbReference>
<accession>A0A7I8KHD6</accession>
<dbReference type="AlphaFoldDB" id="A0A7I8KHD6"/>
<organism evidence="10 11">
    <name type="scientific">Spirodela intermedia</name>
    <name type="common">Intermediate duckweed</name>
    <dbReference type="NCBI Taxonomy" id="51605"/>
    <lineage>
        <taxon>Eukaryota</taxon>
        <taxon>Viridiplantae</taxon>
        <taxon>Streptophyta</taxon>
        <taxon>Embryophyta</taxon>
        <taxon>Tracheophyta</taxon>
        <taxon>Spermatophyta</taxon>
        <taxon>Magnoliopsida</taxon>
        <taxon>Liliopsida</taxon>
        <taxon>Araceae</taxon>
        <taxon>Lemnoideae</taxon>
        <taxon>Spirodela</taxon>
    </lineage>
</organism>
<evidence type="ECO:0000256" key="1">
    <source>
        <dbReference type="ARBA" id="ARBA00022741"/>
    </source>
</evidence>
<keyword evidence="3" id="KW-0347">Helicase</keyword>
<dbReference type="PROSITE" id="PS51195">
    <property type="entry name" value="Q_MOTIF"/>
    <property type="match status" value="1"/>
</dbReference>
<dbReference type="CDD" id="cd00268">
    <property type="entry name" value="DEADc"/>
    <property type="match status" value="1"/>
</dbReference>
<feature type="short sequence motif" description="Q motif" evidence="5">
    <location>
        <begin position="115"/>
        <end position="143"/>
    </location>
</feature>
<name>A0A7I8KHD6_SPIIN</name>
<dbReference type="InterPro" id="IPR011545">
    <property type="entry name" value="DEAD/DEAH_box_helicase_dom"/>
</dbReference>
<evidence type="ECO:0000256" key="4">
    <source>
        <dbReference type="ARBA" id="ARBA00022840"/>
    </source>
</evidence>
<evidence type="ECO:0000256" key="5">
    <source>
        <dbReference type="PROSITE-ProRule" id="PRU00552"/>
    </source>
</evidence>
<sequence length="660" mass="71386">MGGGGGTGRALLSLSFSSSIISRSIFSAARVPSARRSSLGFRGVVCVSTATTVTDPQPAALPPRHSILLERLRTRHLKDAANNPPSRKAPPSSLRNSAEAVEVKKSSREKINVVSSFSELGLNDELMGALGEMGISVPTEIQCVGVPAVLEGKSVVLGSHTGSGKTLTYMLPLVQLIRRDEEMSGMLMKARRPRAVVLCPTRELSEQVFRVAKSISHHARFRSTMISGGGRLRPQEDSLNIPLDMIVGTPGRILQHIKDGNIVYGDIKYLVLDEADTMFDHGFGPDIRKFLAPLKNRSLKPGDQGFQTILVAATMTKAVQTLIDEEFQGIVHLRTSTFNKKVASARHDFIKLSGSENKLEALLQVLEPSLAKGNRVMVFCNTLNSSRAVDHFLGENQIFTVNYHGEVPAEQRIENLKKFKNEEGDCPTLVCTDLAARGLDLDVDHVIMFDFPKNSIDYLHRTGRTARMGAKGQVTSLVAKKDLILASRIEDAIMKNESLETLNAESVRRDAAALRQSDPKPTRTVEIKKTGAISAKARLGRKPSSPVSGHRKPATRNGRSPAAKTGRSPAAGKSGKPAASDRTPRREPPSWKKPSAAAKRKPVAVKASGAGRPRGESPGGKKQAETTKRKPFAPRPAGSKLSVVGFRRSSALDKERPGTS</sequence>
<dbReference type="OrthoDB" id="10256233at2759"/>
<dbReference type="SMART" id="SM00487">
    <property type="entry name" value="DEXDc"/>
    <property type="match status" value="1"/>
</dbReference>
<dbReference type="InterPro" id="IPR001650">
    <property type="entry name" value="Helicase_C-like"/>
</dbReference>
<evidence type="ECO:0000259" key="8">
    <source>
        <dbReference type="PROSITE" id="PS51194"/>
    </source>
</evidence>
<reference evidence="10" key="1">
    <citation type="submission" date="2020-02" db="EMBL/GenBank/DDBJ databases">
        <authorList>
            <person name="Scholz U."/>
            <person name="Mascher M."/>
            <person name="Fiebig A."/>
        </authorList>
    </citation>
    <scope>NUCLEOTIDE SEQUENCE</scope>
</reference>
<proteinExistence type="predicted"/>
<protein>
    <submittedName>
        <fullName evidence="10">Uncharacterized protein</fullName>
    </submittedName>
</protein>
<evidence type="ECO:0000259" key="7">
    <source>
        <dbReference type="PROSITE" id="PS51192"/>
    </source>
</evidence>
<evidence type="ECO:0000256" key="2">
    <source>
        <dbReference type="ARBA" id="ARBA00022801"/>
    </source>
</evidence>
<dbReference type="Pfam" id="PF00271">
    <property type="entry name" value="Helicase_C"/>
    <property type="match status" value="1"/>
</dbReference>
<dbReference type="InterPro" id="IPR014014">
    <property type="entry name" value="RNA_helicase_DEAD_Q_motif"/>
</dbReference>
<gene>
    <name evidence="10" type="ORF">SI8410_06007892</name>
</gene>
<dbReference type="PROSITE" id="PS51192">
    <property type="entry name" value="HELICASE_ATP_BIND_1"/>
    <property type="match status" value="1"/>
</dbReference>
<evidence type="ECO:0000313" key="10">
    <source>
        <dbReference type="EMBL" id="CAA7397227.1"/>
    </source>
</evidence>
<feature type="compositionally biased region" description="Basic and acidic residues" evidence="6">
    <location>
        <begin position="650"/>
        <end position="660"/>
    </location>
</feature>
<keyword evidence="2" id="KW-0378">Hydrolase</keyword>
<dbReference type="EMBL" id="LR746269">
    <property type="protein sequence ID" value="CAA7397227.1"/>
    <property type="molecule type" value="Genomic_DNA"/>
</dbReference>
<dbReference type="InterPro" id="IPR014001">
    <property type="entry name" value="Helicase_ATP-bd"/>
</dbReference>
<dbReference type="InterPro" id="IPR027417">
    <property type="entry name" value="P-loop_NTPase"/>
</dbReference>
<dbReference type="SMART" id="SM00490">
    <property type="entry name" value="HELICc"/>
    <property type="match status" value="1"/>
</dbReference>
<evidence type="ECO:0000256" key="6">
    <source>
        <dbReference type="SAM" id="MobiDB-lite"/>
    </source>
</evidence>
<feature type="domain" description="Helicase ATP-binding" evidence="7">
    <location>
        <begin position="146"/>
        <end position="333"/>
    </location>
</feature>
<dbReference type="SUPFAM" id="SSF52540">
    <property type="entry name" value="P-loop containing nucleoside triphosphate hydrolases"/>
    <property type="match status" value="1"/>
</dbReference>
<dbReference type="Pfam" id="PF00270">
    <property type="entry name" value="DEAD"/>
    <property type="match status" value="1"/>
</dbReference>
<feature type="region of interest" description="Disordered" evidence="6">
    <location>
        <begin position="510"/>
        <end position="660"/>
    </location>
</feature>
<dbReference type="PANTHER" id="PTHR47960">
    <property type="entry name" value="DEAD-BOX ATP-DEPENDENT RNA HELICASE 50"/>
    <property type="match status" value="1"/>
</dbReference>
<feature type="domain" description="DEAD-box RNA helicase Q" evidence="9">
    <location>
        <begin position="115"/>
        <end position="143"/>
    </location>
</feature>
<evidence type="ECO:0000313" key="11">
    <source>
        <dbReference type="Proteomes" id="UP000663760"/>
    </source>
</evidence>
<dbReference type="Gene3D" id="3.40.50.300">
    <property type="entry name" value="P-loop containing nucleotide triphosphate hydrolases"/>
    <property type="match status" value="2"/>
</dbReference>
<dbReference type="CDD" id="cd18787">
    <property type="entry name" value="SF2_C_DEAD"/>
    <property type="match status" value="1"/>
</dbReference>
<keyword evidence="11" id="KW-1185">Reference proteome</keyword>
<feature type="region of interest" description="Disordered" evidence="6">
    <location>
        <begin position="78"/>
        <end position="98"/>
    </location>
</feature>
<dbReference type="GO" id="GO:0016787">
    <property type="term" value="F:hydrolase activity"/>
    <property type="evidence" value="ECO:0007669"/>
    <property type="project" value="UniProtKB-KW"/>
</dbReference>
<keyword evidence="1" id="KW-0547">Nucleotide-binding</keyword>
<evidence type="ECO:0000259" key="9">
    <source>
        <dbReference type="PROSITE" id="PS51195"/>
    </source>
</evidence>